<dbReference type="PROSITE" id="PS51192">
    <property type="entry name" value="HELICASE_ATP_BIND_1"/>
    <property type="match status" value="1"/>
</dbReference>
<reference evidence="8 9" key="1">
    <citation type="submission" date="2023-06" db="EMBL/GenBank/DDBJ databases">
        <title>Alteromonas sp. ASW11-36 isolated from intertidal sand.</title>
        <authorList>
            <person name="Li Y."/>
        </authorList>
    </citation>
    <scope>NUCLEOTIDE SEQUENCE [LARGE SCALE GENOMIC DNA]</scope>
    <source>
        <strain evidence="8 9">ASW11-36</strain>
    </source>
</reference>
<dbReference type="CDD" id="cd17990">
    <property type="entry name" value="DEXHc_HrpB"/>
    <property type="match status" value="1"/>
</dbReference>
<dbReference type="InterPro" id="IPR013689">
    <property type="entry name" value="RNA_helicase_ATP-dep_HrpB_C"/>
</dbReference>
<keyword evidence="9" id="KW-1185">Reference proteome</keyword>
<feature type="region of interest" description="Disordered" evidence="5">
    <location>
        <begin position="829"/>
        <end position="852"/>
    </location>
</feature>
<keyword evidence="3 8" id="KW-0347">Helicase</keyword>
<protein>
    <submittedName>
        <fullName evidence="8">ATP-dependent helicase HrpB</fullName>
    </submittedName>
</protein>
<dbReference type="NCBIfam" id="TIGR01970">
    <property type="entry name" value="DEAH_box_HrpB"/>
    <property type="match status" value="1"/>
</dbReference>
<evidence type="ECO:0000256" key="3">
    <source>
        <dbReference type="ARBA" id="ARBA00022806"/>
    </source>
</evidence>
<evidence type="ECO:0000256" key="4">
    <source>
        <dbReference type="ARBA" id="ARBA00022840"/>
    </source>
</evidence>
<dbReference type="InterPro" id="IPR007502">
    <property type="entry name" value="Helicase-assoc_dom"/>
</dbReference>
<organism evidence="8 9">
    <name type="scientific">Alteromonas arenosi</name>
    <dbReference type="NCBI Taxonomy" id="3055817"/>
    <lineage>
        <taxon>Bacteria</taxon>
        <taxon>Pseudomonadati</taxon>
        <taxon>Pseudomonadota</taxon>
        <taxon>Gammaproteobacteria</taxon>
        <taxon>Alteromonadales</taxon>
        <taxon>Alteromonadaceae</taxon>
        <taxon>Alteromonas/Salinimonas group</taxon>
        <taxon>Alteromonas</taxon>
    </lineage>
</organism>
<dbReference type="PANTHER" id="PTHR43519">
    <property type="entry name" value="ATP-DEPENDENT RNA HELICASE HRPB"/>
    <property type="match status" value="1"/>
</dbReference>
<keyword evidence="4" id="KW-0067">ATP-binding</keyword>
<comment type="caution">
    <text evidence="8">The sequence shown here is derived from an EMBL/GenBank/DDBJ whole genome shotgun (WGS) entry which is preliminary data.</text>
</comment>
<evidence type="ECO:0000256" key="1">
    <source>
        <dbReference type="ARBA" id="ARBA00022741"/>
    </source>
</evidence>
<dbReference type="InterPro" id="IPR014001">
    <property type="entry name" value="Helicase_ATP-bd"/>
</dbReference>
<dbReference type="Gene3D" id="3.40.50.300">
    <property type="entry name" value="P-loop containing nucleotide triphosphate hydrolases"/>
    <property type="match status" value="2"/>
</dbReference>
<dbReference type="SMART" id="SM00490">
    <property type="entry name" value="HELICc"/>
    <property type="match status" value="1"/>
</dbReference>
<evidence type="ECO:0000313" key="8">
    <source>
        <dbReference type="EMBL" id="MDM7862280.1"/>
    </source>
</evidence>
<keyword evidence="2" id="KW-0378">Hydrolase</keyword>
<dbReference type="InterPro" id="IPR001650">
    <property type="entry name" value="Helicase_C-like"/>
</dbReference>
<evidence type="ECO:0000313" key="9">
    <source>
        <dbReference type="Proteomes" id="UP001234343"/>
    </source>
</evidence>
<evidence type="ECO:0000259" key="7">
    <source>
        <dbReference type="PROSITE" id="PS51194"/>
    </source>
</evidence>
<dbReference type="SUPFAM" id="SSF52540">
    <property type="entry name" value="P-loop containing nucleoside triphosphate hydrolases"/>
    <property type="match status" value="1"/>
</dbReference>
<feature type="domain" description="Helicase ATP-binding" evidence="6">
    <location>
        <begin position="21"/>
        <end position="184"/>
    </location>
</feature>
<sequence>MSVAGTHLANDLPIHAFLGEIQAKLTNGDVILSAAPGAGKSTALLLHLLKTHSRKGKILVLQPRRVIVRALAEYLADQLNEMVGTRVGYQIRGEHKTSSDTQLEFITEGILARRLLNDPELSDVDLIVFDEFHERSLHADFGFALINEVQQALRDDLRLMVMSATLAEEELQRALPNAELIQVPGRQFAIDYHYRPIGLMPLQVDELVFVIVEALQQEPGDVLVFMPGQKEINRTLDKLQQVLQSRTDLADVRCLPLYGSLSKERQITALQPSPAGQRKVVLATNIAESSLTINGIRVVIDTGLERVAELDLRTGIEYMRTQTISQASATQRAGRAGRSATGVCYRTWSLEAHDRLRQQSEPEILTRDVSDISLQALGWGSSLTELPLLTQPRQAQRDAAMAKLLQLGAITSAEKLTSHGRALVAMPVNVRLANMLLRARELQNDYPSLPIAAAAVAASLWDVAAPQNGLLSEYIVNNLQRNNRRFVSSVSRYGKQLSCKINPEILSELRSTDIAHALSLAFPDWLARHISDCQYKLANGKQAKLLDADRFGVPEWLVGADLFGNNQGAINIALAEPITSEDLLRWYGDDIVGETTLSWSNERKRFDLRSIRRLGAITLSQEPVNKRAASNRISQEQLRGAWSNIIRKQGLEWLPLPASAWQLIYRVQIATELCTRDDIEPFPNFSAANLLDTLATWLMPFIDNQFSFQQLSELDFYSCLKSLLSWEQQQWLDRELPTRLTLPTEDRLQLEYSALNQHAEQKVTPPKIAARMQWFYGLAATPTLAEGKLPVIVELLSPAMRPLQTTTDLGAFWHSDSYRQIQKEMKGRYPKHLWPDDPANTAPTKVTKRKMS</sequence>
<dbReference type="SMART" id="SM00847">
    <property type="entry name" value="HA2"/>
    <property type="match status" value="1"/>
</dbReference>
<dbReference type="PIRSF" id="PIRSF005496">
    <property type="entry name" value="ATP_hel_hrpB"/>
    <property type="match status" value="1"/>
</dbReference>
<dbReference type="Pfam" id="PF00271">
    <property type="entry name" value="Helicase_C"/>
    <property type="match status" value="1"/>
</dbReference>
<keyword evidence="1" id="KW-0547">Nucleotide-binding</keyword>
<evidence type="ECO:0000256" key="5">
    <source>
        <dbReference type="SAM" id="MobiDB-lite"/>
    </source>
</evidence>
<proteinExistence type="predicted"/>
<accession>A0ABT7T1F9</accession>
<evidence type="ECO:0000256" key="2">
    <source>
        <dbReference type="ARBA" id="ARBA00022801"/>
    </source>
</evidence>
<dbReference type="InterPro" id="IPR027417">
    <property type="entry name" value="P-loop_NTPase"/>
</dbReference>
<evidence type="ECO:0000259" key="6">
    <source>
        <dbReference type="PROSITE" id="PS51192"/>
    </source>
</evidence>
<dbReference type="Proteomes" id="UP001234343">
    <property type="component" value="Unassembled WGS sequence"/>
</dbReference>
<dbReference type="EMBL" id="JAUCBP010000013">
    <property type="protein sequence ID" value="MDM7862280.1"/>
    <property type="molecule type" value="Genomic_DNA"/>
</dbReference>
<dbReference type="Pfam" id="PF00270">
    <property type="entry name" value="DEAD"/>
    <property type="match status" value="1"/>
</dbReference>
<name>A0ABT7T1F9_9ALTE</name>
<feature type="domain" description="Helicase C-terminal" evidence="7">
    <location>
        <begin position="203"/>
        <end position="380"/>
    </location>
</feature>
<dbReference type="PANTHER" id="PTHR43519:SF1">
    <property type="entry name" value="ATP-DEPENDENT RNA HELICASE HRPB"/>
    <property type="match status" value="1"/>
</dbReference>
<gene>
    <name evidence="8" type="primary">hrpB</name>
    <name evidence="8" type="ORF">QTP81_16860</name>
</gene>
<dbReference type="RefSeq" id="WP_289367180.1">
    <property type="nucleotide sequence ID" value="NZ_JAUCBP010000013.1"/>
</dbReference>
<dbReference type="SMART" id="SM00487">
    <property type="entry name" value="DEXDc"/>
    <property type="match status" value="1"/>
</dbReference>
<dbReference type="Pfam" id="PF08482">
    <property type="entry name" value="HrpB_C"/>
    <property type="match status" value="1"/>
</dbReference>
<dbReference type="InterPro" id="IPR049614">
    <property type="entry name" value="HrpB_DEXH"/>
</dbReference>
<dbReference type="GO" id="GO:0004386">
    <property type="term" value="F:helicase activity"/>
    <property type="evidence" value="ECO:0007669"/>
    <property type="project" value="UniProtKB-KW"/>
</dbReference>
<dbReference type="Gene3D" id="1.20.120.1080">
    <property type="match status" value="1"/>
</dbReference>
<dbReference type="CDD" id="cd18791">
    <property type="entry name" value="SF2_C_RHA"/>
    <property type="match status" value="1"/>
</dbReference>
<dbReference type="PROSITE" id="PS51194">
    <property type="entry name" value="HELICASE_CTER"/>
    <property type="match status" value="1"/>
</dbReference>
<dbReference type="InterPro" id="IPR011545">
    <property type="entry name" value="DEAD/DEAH_box_helicase_dom"/>
</dbReference>
<dbReference type="InterPro" id="IPR010225">
    <property type="entry name" value="HrpB"/>
</dbReference>